<dbReference type="PANTHER" id="PTHR38103:SF1">
    <property type="entry name" value="RECOMBINATION-ASSOCIATED PROTEIN RDGC"/>
    <property type="match status" value="1"/>
</dbReference>
<dbReference type="RefSeq" id="WP_048703860.1">
    <property type="nucleotide sequence ID" value="NZ_CP014646.1"/>
</dbReference>
<comment type="similarity">
    <text evidence="2">Belongs to the RdgC family.</text>
</comment>
<comment type="subcellular location">
    <subcellularLocation>
        <location evidence="1">Cytoplasm</location>
        <location evidence="1">Nucleoid</location>
    </subcellularLocation>
</comment>
<dbReference type="InterPro" id="IPR018541">
    <property type="entry name" value="Ftsk_gamma"/>
</dbReference>
<dbReference type="NCBIfam" id="NF001464">
    <property type="entry name" value="PRK00321.1-5"/>
    <property type="match status" value="1"/>
</dbReference>
<evidence type="ECO:0000256" key="1">
    <source>
        <dbReference type="ARBA" id="ARBA00004453"/>
    </source>
</evidence>
<evidence type="ECO:0000256" key="3">
    <source>
        <dbReference type="ARBA" id="ARBA00022296"/>
    </source>
</evidence>
<dbReference type="AlphaFoldDB" id="A0A127K3A7"/>
<accession>A0A127K3A7</accession>
<dbReference type="STRING" id="1134435.AC731_005515"/>
<dbReference type="InterPro" id="IPR036388">
    <property type="entry name" value="WH-like_DNA-bd_sf"/>
</dbReference>
<dbReference type="Pfam" id="PF09397">
    <property type="entry name" value="FtsK_gamma"/>
    <property type="match status" value="1"/>
</dbReference>
<keyword evidence="8" id="KW-1185">Reference proteome</keyword>
<dbReference type="PANTHER" id="PTHR38103">
    <property type="entry name" value="RECOMBINATION-ASSOCIATED PROTEIN RDGC"/>
    <property type="match status" value="1"/>
</dbReference>
<dbReference type="EMBL" id="CP014646">
    <property type="protein sequence ID" value="AMO36439.1"/>
    <property type="molecule type" value="Genomic_DNA"/>
</dbReference>
<dbReference type="InterPro" id="IPR036390">
    <property type="entry name" value="WH_DNA-bd_sf"/>
</dbReference>
<evidence type="ECO:0000313" key="7">
    <source>
        <dbReference type="EMBL" id="AMO36439.1"/>
    </source>
</evidence>
<evidence type="ECO:0000256" key="4">
    <source>
        <dbReference type="ARBA" id="ARBA00022490"/>
    </source>
</evidence>
<keyword evidence="5" id="KW-0233">DNA recombination</keyword>
<dbReference type="GO" id="GO:0043590">
    <property type="term" value="C:bacterial nucleoid"/>
    <property type="evidence" value="ECO:0007669"/>
    <property type="project" value="TreeGrafter"/>
</dbReference>
<dbReference type="Gene3D" id="1.10.10.10">
    <property type="entry name" value="Winged helix-like DNA-binding domain superfamily/Winged helix DNA-binding domain"/>
    <property type="match status" value="1"/>
</dbReference>
<keyword evidence="4" id="KW-0963">Cytoplasm</keyword>
<evidence type="ECO:0000259" key="6">
    <source>
        <dbReference type="SMART" id="SM00843"/>
    </source>
</evidence>
<dbReference type="InterPro" id="IPR007476">
    <property type="entry name" value="RdgC"/>
</dbReference>
<dbReference type="KEGG" id="thu:AC731_005515"/>
<dbReference type="GO" id="GO:0006310">
    <property type="term" value="P:DNA recombination"/>
    <property type="evidence" value="ECO:0007669"/>
    <property type="project" value="UniProtKB-KW"/>
</dbReference>
<protein>
    <recommendedName>
        <fullName evidence="3">Recombination-associated protein RdgC</fullName>
    </recommendedName>
</protein>
<proteinExistence type="inferred from homology"/>
<feature type="domain" description="FtsK gamma" evidence="6">
    <location>
        <begin position="355"/>
        <end position="418"/>
    </location>
</feature>
<name>A0A127K3A7_9RHOO</name>
<evidence type="ECO:0000256" key="5">
    <source>
        <dbReference type="ARBA" id="ARBA00023172"/>
    </source>
</evidence>
<dbReference type="GO" id="GO:0003690">
    <property type="term" value="F:double-stranded DNA binding"/>
    <property type="evidence" value="ECO:0007669"/>
    <property type="project" value="TreeGrafter"/>
</dbReference>
<sequence>MIRNIVAYPLPHGWPHLANETADLLSRRKFQGCGPLDTVHTGFVPPRDDAELCEAIAGRYLFCHQHEEKILPASVVTEYVEIKCEEIEQQQGYKPGRSQRKTIKEEVIAELLPQAFTKKRRTLAWINRDRGWLIIDATSAKRAEDVLQDMRHALDTMPVALLSTEINPARAMLGWLADNEAPARFTIDSDCELVSFAEDEGIVRYSNWDLSGEDVQYQLSIGRAPTLLGLTFDDRISFILTNRLELKRIVLLDIVTAGQDEADDAVAKFDADFTLVAAEIEGALEALVGELGGLAKKGDPDLVDMANGGADPGRSTGDLRREVRSAFEKLAEGVAADGGSMTFSTGDGRVIVGAGNEHDPLYPDAKRIVLEQRRPSISLVQRHLRIGYNRAARLIEQMERDGIVSAMRADGSREVLAA</sequence>
<dbReference type="Pfam" id="PF04381">
    <property type="entry name" value="RdgC"/>
    <property type="match status" value="1"/>
</dbReference>
<dbReference type="SUPFAM" id="SSF46785">
    <property type="entry name" value="Winged helix' DNA-binding domain"/>
    <property type="match status" value="1"/>
</dbReference>
<organism evidence="7 8">
    <name type="scientific">Thauera humireducens</name>
    <dbReference type="NCBI Taxonomy" id="1134435"/>
    <lineage>
        <taxon>Bacteria</taxon>
        <taxon>Pseudomonadati</taxon>
        <taxon>Pseudomonadota</taxon>
        <taxon>Betaproteobacteria</taxon>
        <taxon>Rhodocyclales</taxon>
        <taxon>Zoogloeaceae</taxon>
        <taxon>Thauera</taxon>
    </lineage>
</organism>
<dbReference type="SMART" id="SM00843">
    <property type="entry name" value="Ftsk_gamma"/>
    <property type="match status" value="1"/>
</dbReference>
<dbReference type="GO" id="GO:0000018">
    <property type="term" value="P:regulation of DNA recombination"/>
    <property type="evidence" value="ECO:0007669"/>
    <property type="project" value="TreeGrafter"/>
</dbReference>
<evidence type="ECO:0000313" key="8">
    <source>
        <dbReference type="Proteomes" id="UP000036902"/>
    </source>
</evidence>
<evidence type="ECO:0000256" key="2">
    <source>
        <dbReference type="ARBA" id="ARBA00008657"/>
    </source>
</evidence>
<dbReference type="Proteomes" id="UP000036902">
    <property type="component" value="Chromosome"/>
</dbReference>
<reference evidence="8" key="1">
    <citation type="submission" date="2016-03" db="EMBL/GenBank/DDBJ databases">
        <authorList>
            <person name="Ma C."/>
            <person name="Zhou S."/>
            <person name="Yang G."/>
        </authorList>
    </citation>
    <scope>NUCLEOTIDE SEQUENCE [LARGE SCALE GENOMIC DNA]</scope>
    <source>
        <strain evidence="8">SgZ-1</strain>
    </source>
</reference>
<gene>
    <name evidence="7" type="ORF">AC731_005515</name>
</gene>